<keyword evidence="8" id="KW-1185">Reference proteome</keyword>
<dbReference type="Pfam" id="PF00150">
    <property type="entry name" value="Cellulase"/>
    <property type="match status" value="1"/>
</dbReference>
<dbReference type="Gene3D" id="3.20.20.80">
    <property type="entry name" value="Glycosidases"/>
    <property type="match status" value="1"/>
</dbReference>
<keyword evidence="2 4" id="KW-0378">Hydrolase</keyword>
<dbReference type="InterPro" id="IPR001547">
    <property type="entry name" value="Glyco_hydro_5"/>
</dbReference>
<keyword evidence="3 4" id="KW-0326">Glycosidase</keyword>
<evidence type="ECO:0000313" key="8">
    <source>
        <dbReference type="Proteomes" id="UP001314170"/>
    </source>
</evidence>
<dbReference type="GO" id="GO:0000272">
    <property type="term" value="P:polysaccharide catabolic process"/>
    <property type="evidence" value="ECO:0007669"/>
    <property type="project" value="InterPro"/>
</dbReference>
<feature type="chain" id="PRO_5043785404" description="Glycoside hydrolase family 5 domain-containing protein" evidence="5">
    <location>
        <begin position="24"/>
        <end position="530"/>
    </location>
</feature>
<evidence type="ECO:0000256" key="5">
    <source>
        <dbReference type="SAM" id="SignalP"/>
    </source>
</evidence>
<dbReference type="PANTHER" id="PTHR31263:SF0">
    <property type="entry name" value="CELLULASE FAMILY PROTEIN (AFU_ORTHOLOGUE AFUA_5G14560)"/>
    <property type="match status" value="1"/>
</dbReference>
<dbReference type="InterPro" id="IPR035992">
    <property type="entry name" value="Ricin_B-like_lectins"/>
</dbReference>
<comment type="caution">
    <text evidence="7">The sequence shown here is derived from an EMBL/GenBank/DDBJ whole genome shotgun (WGS) entry which is preliminary data.</text>
</comment>
<organism evidence="7 8">
    <name type="scientific">Dovyalis caffra</name>
    <dbReference type="NCBI Taxonomy" id="77055"/>
    <lineage>
        <taxon>Eukaryota</taxon>
        <taxon>Viridiplantae</taxon>
        <taxon>Streptophyta</taxon>
        <taxon>Embryophyta</taxon>
        <taxon>Tracheophyta</taxon>
        <taxon>Spermatophyta</taxon>
        <taxon>Magnoliopsida</taxon>
        <taxon>eudicotyledons</taxon>
        <taxon>Gunneridae</taxon>
        <taxon>Pentapetalae</taxon>
        <taxon>rosids</taxon>
        <taxon>fabids</taxon>
        <taxon>Malpighiales</taxon>
        <taxon>Salicaceae</taxon>
        <taxon>Flacourtieae</taxon>
        <taxon>Dovyalis</taxon>
    </lineage>
</organism>
<dbReference type="SUPFAM" id="SSF50370">
    <property type="entry name" value="Ricin B-like lectins"/>
    <property type="match status" value="1"/>
</dbReference>
<accession>A0AAV1RFT4</accession>
<dbReference type="InterPro" id="IPR017853">
    <property type="entry name" value="GH"/>
</dbReference>
<evidence type="ECO:0000259" key="6">
    <source>
        <dbReference type="Pfam" id="PF00150"/>
    </source>
</evidence>
<gene>
    <name evidence="7" type="ORF">DCAF_LOCUS10622</name>
</gene>
<reference evidence="7 8" key="1">
    <citation type="submission" date="2024-01" db="EMBL/GenBank/DDBJ databases">
        <authorList>
            <person name="Waweru B."/>
        </authorList>
    </citation>
    <scope>NUCLEOTIDE SEQUENCE [LARGE SCALE GENOMIC DNA]</scope>
</reference>
<evidence type="ECO:0000256" key="2">
    <source>
        <dbReference type="ARBA" id="ARBA00022801"/>
    </source>
</evidence>
<evidence type="ECO:0000313" key="7">
    <source>
        <dbReference type="EMBL" id="CAK7335624.1"/>
    </source>
</evidence>
<feature type="signal peptide" evidence="5">
    <location>
        <begin position="1"/>
        <end position="23"/>
    </location>
</feature>
<evidence type="ECO:0000256" key="4">
    <source>
        <dbReference type="RuleBase" id="RU361153"/>
    </source>
</evidence>
<protein>
    <recommendedName>
        <fullName evidence="6">Glycoside hydrolase family 5 domain-containing protein</fullName>
    </recommendedName>
</protein>
<dbReference type="SUPFAM" id="SSF51445">
    <property type="entry name" value="(Trans)glycosidases"/>
    <property type="match status" value="1"/>
</dbReference>
<proteinExistence type="inferred from homology"/>
<dbReference type="EMBL" id="CAWUPB010000994">
    <property type="protein sequence ID" value="CAK7335624.1"/>
    <property type="molecule type" value="Genomic_DNA"/>
</dbReference>
<dbReference type="GO" id="GO:0004553">
    <property type="term" value="F:hydrolase activity, hydrolyzing O-glycosyl compounds"/>
    <property type="evidence" value="ECO:0007669"/>
    <property type="project" value="InterPro"/>
</dbReference>
<feature type="domain" description="Glycoside hydrolase family 5" evidence="6">
    <location>
        <begin position="65"/>
        <end position="346"/>
    </location>
</feature>
<name>A0AAV1RFT4_9ROSI</name>
<sequence length="530" mass="59908">MLGKTLQAILFVTFFLHVIPCYSFPLSTKKRWIIDETTGERVKLVCANWPSHVGPLLAEGLDKQPLNYIAAQVVKNKYNCIRLTWATFMFTRAQYAKLTVAESFDRLNLTEAKAGIAENNPFVLRMTLLQAFETVVDVLGSHGLMLVLDNHVSLPIWCCSDSDGNGFMNDPHFHPEEWIRGLTTVAKRFRGKSQVVGIGLRNELRGPRQNADDWYRYIQEAAKSIHELNPDVLLIASGLSYATNLTFLKARSLGSNFDNKLVLEAHLYSFSNAWVEQQVNKVCADQIQSLDDKVGFVINGENQIPLFFGEFGIKEKETSPAEERFLSCFSAYAIARDLDWGLWALQGSYYFRENVTNMEEYYGILDINWSRVRNPQIQERLRLMKTKIQDSDKNSTASYIMYHPQTGSCIRNKKKEIYASTCNGGWSKWIHDGNGAPIRLTENSSLCLKAVGDGVAPILSTDCLSPQSTWTSLSVSKLHLAAKDDGGEFLCLHMESSKKIVTRKCICVWDDPNCKDDSTSQWFELALTNV</sequence>
<evidence type="ECO:0000256" key="1">
    <source>
        <dbReference type="ARBA" id="ARBA00005641"/>
    </source>
</evidence>
<comment type="similarity">
    <text evidence="1 4">Belongs to the glycosyl hydrolase 5 (cellulase A) family.</text>
</comment>
<dbReference type="Proteomes" id="UP001314170">
    <property type="component" value="Unassembled WGS sequence"/>
</dbReference>
<dbReference type="AlphaFoldDB" id="A0AAV1RFT4"/>
<dbReference type="PANTHER" id="PTHR31263">
    <property type="entry name" value="CELLULASE FAMILY PROTEIN (AFU_ORTHOLOGUE AFUA_5G14560)"/>
    <property type="match status" value="1"/>
</dbReference>
<keyword evidence="5" id="KW-0732">Signal</keyword>
<evidence type="ECO:0000256" key="3">
    <source>
        <dbReference type="ARBA" id="ARBA00023295"/>
    </source>
</evidence>